<protein>
    <submittedName>
        <fullName evidence="1">Uncharacterized protein</fullName>
    </submittedName>
</protein>
<sequence length="467" mass="50474">MKLNDGLKVGAYNPATGNIAPDVVSETPDANYLASTGYLIKIYLAPNVEIKNGVTDGNLANLQWGGKYGNTGYQVPAYNMWVNQSEGFQIVRHTFKNSAVDGLYMQAVGERSFLDVIPNTVVDTCVFQDCGRNCYSLTGGANIDIINPIITRPGHLATGIGTHFSGPEAGLDIEAESGNPYNIRIINPKIINCGKNALMTVSQPGVVNDVVIYGGILHSLSEQGAVSNTGASRNIKFKGVTIIGGVIDPGTLMGNESYTFEECEFLNRYGNDYAKSYLLNFKVKKFNGNTITFGIPNETVSTATININDQDGVLYGLYSERFKENRLIVYGDATNITFENSLGALNNFKNAEMFVDSSGVTGGIVKLLVETCSSGISGLSTNSTNFTFNTTMDKDSIKNIWYARKPVRAAGVLTPQSDTNQDIGSVDGRFRTAYVDLGVIVKDVSVPSNHYRIRVNNGTIQAVIDNN</sequence>
<organism evidence="1 3">
    <name type="scientific">Escherichia coli</name>
    <dbReference type="NCBI Taxonomy" id="562"/>
    <lineage>
        <taxon>Bacteria</taxon>
        <taxon>Pseudomonadati</taxon>
        <taxon>Pseudomonadota</taxon>
        <taxon>Gammaproteobacteria</taxon>
        <taxon>Enterobacterales</taxon>
        <taxon>Enterobacteriaceae</taxon>
        <taxon>Escherichia</taxon>
    </lineage>
</organism>
<gene>
    <name evidence="2" type="ORF">GP975_03545</name>
    <name evidence="1" type="ORF">GQA06_03050</name>
</gene>
<dbReference type="SUPFAM" id="SSF51126">
    <property type="entry name" value="Pectin lyase-like"/>
    <property type="match status" value="1"/>
</dbReference>
<name>A0A6D0I846_ECOLX</name>
<dbReference type="InterPro" id="IPR012334">
    <property type="entry name" value="Pectin_lyas_fold"/>
</dbReference>
<dbReference type="InterPro" id="IPR011050">
    <property type="entry name" value="Pectin_lyase_fold/virulence"/>
</dbReference>
<evidence type="ECO:0000313" key="3">
    <source>
        <dbReference type="Proteomes" id="UP000430387"/>
    </source>
</evidence>
<reference evidence="3 4" key="1">
    <citation type="submission" date="2019-12" db="EMBL/GenBank/DDBJ databases">
        <title>Enteriobacteria Tanzani isolates_8377-8380.</title>
        <authorList>
            <person name="Subbiah M."/>
            <person name="Call D."/>
        </authorList>
    </citation>
    <scope>NUCLEOTIDE SEQUENCE [LARGE SCALE GENOMIC DNA]</scope>
    <source>
        <strain evidence="2 4">8379wE2</strain>
        <strain evidence="1 3">8380wG1</strain>
    </source>
</reference>
<evidence type="ECO:0000313" key="1">
    <source>
        <dbReference type="EMBL" id="MWR12792.1"/>
    </source>
</evidence>
<dbReference type="AlphaFoldDB" id="A0A6D0I846"/>
<evidence type="ECO:0000313" key="4">
    <source>
        <dbReference type="Proteomes" id="UP000460875"/>
    </source>
</evidence>
<evidence type="ECO:0000313" key="2">
    <source>
        <dbReference type="EMBL" id="MWR37170.1"/>
    </source>
</evidence>
<dbReference type="EMBL" id="WTQJ01000018">
    <property type="protein sequence ID" value="MWR12792.1"/>
    <property type="molecule type" value="Genomic_DNA"/>
</dbReference>
<dbReference type="Proteomes" id="UP000460875">
    <property type="component" value="Unassembled WGS sequence"/>
</dbReference>
<dbReference type="Gene3D" id="2.160.20.10">
    <property type="entry name" value="Single-stranded right-handed beta-helix, Pectin lyase-like"/>
    <property type="match status" value="1"/>
</dbReference>
<proteinExistence type="predicted"/>
<dbReference type="EMBL" id="WTQT01000024">
    <property type="protein sequence ID" value="MWR37170.1"/>
    <property type="molecule type" value="Genomic_DNA"/>
</dbReference>
<accession>A0A6D0I846</accession>
<comment type="caution">
    <text evidence="1">The sequence shown here is derived from an EMBL/GenBank/DDBJ whole genome shotgun (WGS) entry which is preliminary data.</text>
</comment>
<dbReference type="Proteomes" id="UP000430387">
    <property type="component" value="Unassembled WGS sequence"/>
</dbReference>